<dbReference type="EMBL" id="CP023284">
    <property type="protein sequence ID" value="ATA55142.1"/>
    <property type="molecule type" value="Genomic_DNA"/>
</dbReference>
<sequence>MKPLNTLPGSFMNMLRADADVRLKALIFLLVAAALLSGCATNTAAPVAPTRHDVARSIEKVELIYNQEDQLIVTDGGGSGLTGFAGFLGPLAALVAISVDTNSRLTMAARTDQRSKEFTAAVKNSGVTMGLNRQFAERLAARLRDSGREVKLTPFFRATGEHAQMQVQELQPTPGYSTLILRITTSYGAADATSSFKPYVWVEQLLRDEKQSVVGQTLQVADVSEPTYLLYDGLLKDTAGAREGLKRGLDQIVQPAYVSLFGEDEPRKASAAAVTQTAGIDTK</sequence>
<dbReference type="AlphaFoldDB" id="A0A250DLK6"/>
<protein>
    <recommendedName>
        <fullName evidence="3">DUF3313 domain-containing protein</fullName>
    </recommendedName>
</protein>
<accession>A0A250DLK6</accession>
<organism evidence="1 2">
    <name type="scientific">Variovorax boronicumulans</name>
    <dbReference type="NCBI Taxonomy" id="436515"/>
    <lineage>
        <taxon>Bacteria</taxon>
        <taxon>Pseudomonadati</taxon>
        <taxon>Pseudomonadota</taxon>
        <taxon>Betaproteobacteria</taxon>
        <taxon>Burkholderiales</taxon>
        <taxon>Comamonadaceae</taxon>
        <taxon>Variovorax</taxon>
    </lineage>
</organism>
<gene>
    <name evidence="1" type="ORF">CKY39_19445</name>
</gene>
<evidence type="ECO:0000313" key="1">
    <source>
        <dbReference type="EMBL" id="ATA55142.1"/>
    </source>
</evidence>
<evidence type="ECO:0008006" key="3">
    <source>
        <dbReference type="Google" id="ProtNLM"/>
    </source>
</evidence>
<evidence type="ECO:0000313" key="2">
    <source>
        <dbReference type="Proteomes" id="UP000217154"/>
    </source>
</evidence>
<proteinExistence type="predicted"/>
<dbReference type="RefSeq" id="WP_095745558.1">
    <property type="nucleotide sequence ID" value="NZ_CP023284.1"/>
</dbReference>
<name>A0A250DLK6_9BURK</name>
<reference evidence="1 2" key="1">
    <citation type="submission" date="2017-09" db="EMBL/GenBank/DDBJ databases">
        <title>The diverse metabolic capabilities of V. boronicumulans make it an excellent choice for continued studies on novel biodegradation.</title>
        <authorList>
            <person name="Sun S."/>
        </authorList>
    </citation>
    <scope>NUCLEOTIDE SEQUENCE [LARGE SCALE GENOMIC DNA]</scope>
    <source>
        <strain evidence="1 2">J1</strain>
    </source>
</reference>
<dbReference type="Proteomes" id="UP000217154">
    <property type="component" value="Chromosome"/>
</dbReference>
<dbReference type="KEGG" id="vbo:CKY39_19445"/>